<evidence type="ECO:0000256" key="1">
    <source>
        <dbReference type="ARBA" id="ARBA00006987"/>
    </source>
</evidence>
<dbReference type="CDD" id="cd07012">
    <property type="entry name" value="PBP2_Bug_TTT"/>
    <property type="match status" value="1"/>
</dbReference>
<dbReference type="Pfam" id="PF03401">
    <property type="entry name" value="TctC"/>
    <property type="match status" value="1"/>
</dbReference>
<gene>
    <name evidence="2" type="ORF">GBZ48_20225</name>
</gene>
<dbReference type="PANTHER" id="PTHR42928">
    <property type="entry name" value="TRICARBOXYLATE-BINDING PROTEIN"/>
    <property type="match status" value="1"/>
</dbReference>
<sequence length="371" mass="38874">MDMKAHSAVQDGSAGPAASAAGIGRFGALSQRILSGGLVRLSAAIGTVATGAAVGVAAGLAAAIALAAPGAALAAYPEKPISLIVGYAAGGGSDFIVRSLAPFIEKELGGSARVIVMNRPGAGGEIGFAAIADATPDGYTIGLINSPNVVTIPIERHARFSLDRLDPLYNLVDDPGSFVVHKESPFQTLADVAAFAKANPNNVTVGTTGIGSDDHLAMLMFQRLTQTQLTHVPFPGSADAHRALLGRHIQVTSMNIGESARAREGDPIRILGVMTEKRSEQAADVPTFKELGFDVKMSSLRGLAAPMGLPPEVRTKLVDAIAKAVQHPEFQDIARKAYQPLRLLPSDQYAAELKTQEATFRTIWKETPWLK</sequence>
<dbReference type="RefSeq" id="WP_174472653.1">
    <property type="nucleotide sequence ID" value="NZ_JAGINN010000031.1"/>
</dbReference>
<evidence type="ECO:0000313" key="2">
    <source>
        <dbReference type="EMBL" id="NUB01584.1"/>
    </source>
</evidence>
<evidence type="ECO:0000313" key="3">
    <source>
        <dbReference type="Proteomes" id="UP000605086"/>
    </source>
</evidence>
<dbReference type="Proteomes" id="UP000605086">
    <property type="component" value="Unassembled WGS sequence"/>
</dbReference>
<dbReference type="Gene3D" id="3.40.190.150">
    <property type="entry name" value="Bordetella uptake gene, domain 1"/>
    <property type="match status" value="1"/>
</dbReference>
<proteinExistence type="inferred from homology"/>
<dbReference type="Gene3D" id="3.40.190.10">
    <property type="entry name" value="Periplasmic binding protein-like II"/>
    <property type="match status" value="1"/>
</dbReference>
<dbReference type="SUPFAM" id="SSF53850">
    <property type="entry name" value="Periplasmic binding protein-like II"/>
    <property type="match status" value="1"/>
</dbReference>
<dbReference type="PIRSF" id="PIRSF017082">
    <property type="entry name" value="YflP"/>
    <property type="match status" value="1"/>
</dbReference>
<keyword evidence="3" id="KW-1185">Reference proteome</keyword>
<protein>
    <submittedName>
        <fullName evidence="2">Tripartite tricarboxylate transporter substrate binding protein</fullName>
    </submittedName>
</protein>
<name>A0ABX2KP28_9PROT</name>
<comment type="caution">
    <text evidence="2">The sequence shown here is derived from an EMBL/GenBank/DDBJ whole genome shotgun (WGS) entry which is preliminary data.</text>
</comment>
<organism evidence="2 3">
    <name type="scientific">Azospirillum melinis</name>
    <dbReference type="NCBI Taxonomy" id="328839"/>
    <lineage>
        <taxon>Bacteria</taxon>
        <taxon>Pseudomonadati</taxon>
        <taxon>Pseudomonadota</taxon>
        <taxon>Alphaproteobacteria</taxon>
        <taxon>Rhodospirillales</taxon>
        <taxon>Azospirillaceae</taxon>
        <taxon>Azospirillum</taxon>
    </lineage>
</organism>
<accession>A0ABX2KP28</accession>
<reference evidence="2 3" key="1">
    <citation type="submission" date="2019-10" db="EMBL/GenBank/DDBJ databases">
        <title>Genome sequence of Azospirillum melinis.</title>
        <authorList>
            <person name="Ambrosini A."/>
            <person name="Sant'Anna F.H."/>
            <person name="Cassan F.D."/>
            <person name="Souza E.M."/>
            <person name="Passaglia L.M.P."/>
        </authorList>
    </citation>
    <scope>NUCLEOTIDE SEQUENCE [LARGE SCALE GENOMIC DNA]</scope>
    <source>
        <strain evidence="2 3">TMCY0552</strain>
    </source>
</reference>
<dbReference type="InterPro" id="IPR042100">
    <property type="entry name" value="Bug_dom1"/>
</dbReference>
<comment type="similarity">
    <text evidence="1">Belongs to the UPF0065 (bug) family.</text>
</comment>
<dbReference type="InterPro" id="IPR005064">
    <property type="entry name" value="BUG"/>
</dbReference>
<dbReference type="EMBL" id="WHOS01000028">
    <property type="protein sequence ID" value="NUB01584.1"/>
    <property type="molecule type" value="Genomic_DNA"/>
</dbReference>
<dbReference type="PANTHER" id="PTHR42928:SF5">
    <property type="entry name" value="BLR1237 PROTEIN"/>
    <property type="match status" value="1"/>
</dbReference>